<accession>A0A7X6DI45</accession>
<protein>
    <submittedName>
        <fullName evidence="2">DUF2933 domain-containing protein</fullName>
    </submittedName>
</protein>
<feature type="transmembrane region" description="Helical" evidence="1">
    <location>
        <begin position="32"/>
        <end position="48"/>
    </location>
</feature>
<keyword evidence="1" id="KW-0472">Membrane</keyword>
<keyword evidence="3" id="KW-1185">Reference proteome</keyword>
<keyword evidence="1" id="KW-0812">Transmembrane</keyword>
<keyword evidence="1" id="KW-1133">Transmembrane helix</keyword>
<dbReference type="InterPro" id="IPR021682">
    <property type="entry name" value="DUF2933"/>
</dbReference>
<reference evidence="2 3" key="1">
    <citation type="journal article" date="2020" name="Nature">
        <title>Bacterial chemolithoautotrophy via manganese oxidation.</title>
        <authorList>
            <person name="Yu H."/>
            <person name="Leadbetter J.R."/>
        </authorList>
    </citation>
    <scope>NUCLEOTIDE SEQUENCE [LARGE SCALE GENOMIC DNA]</scope>
    <source>
        <strain evidence="2 3">RBP-1</strain>
    </source>
</reference>
<dbReference type="AlphaFoldDB" id="A0A7X6DI45"/>
<evidence type="ECO:0000313" key="3">
    <source>
        <dbReference type="Proteomes" id="UP000521868"/>
    </source>
</evidence>
<name>A0A7X6DI45_9BURK</name>
<sequence>MNASLKVALLMVAVIVGFLLLREHWDHVAGKWVYLLLLVCPLMHLFHGHGGHGAHGKPDDKPASRE</sequence>
<comment type="caution">
    <text evidence="2">The sequence shown here is derived from an EMBL/GenBank/DDBJ whole genome shotgun (WGS) entry which is preliminary data.</text>
</comment>
<dbReference type="Pfam" id="PF11666">
    <property type="entry name" value="DUF2933"/>
    <property type="match status" value="1"/>
</dbReference>
<dbReference type="EMBL" id="VTOX01000006">
    <property type="protein sequence ID" value="NKE67602.1"/>
    <property type="molecule type" value="Genomic_DNA"/>
</dbReference>
<organism evidence="2 3">
    <name type="scientific">Ramlibacter lithotrophicus</name>
    <dbReference type="NCBI Taxonomy" id="2606681"/>
    <lineage>
        <taxon>Bacteria</taxon>
        <taxon>Pseudomonadati</taxon>
        <taxon>Pseudomonadota</taxon>
        <taxon>Betaproteobacteria</taxon>
        <taxon>Burkholderiales</taxon>
        <taxon>Comamonadaceae</taxon>
        <taxon>Ramlibacter</taxon>
    </lineage>
</organism>
<dbReference type="Proteomes" id="UP000521868">
    <property type="component" value="Unassembled WGS sequence"/>
</dbReference>
<proteinExistence type="predicted"/>
<gene>
    <name evidence="2" type="ORF">RAMLITH_17400</name>
</gene>
<evidence type="ECO:0000313" key="2">
    <source>
        <dbReference type="EMBL" id="NKE67602.1"/>
    </source>
</evidence>
<evidence type="ECO:0000256" key="1">
    <source>
        <dbReference type="SAM" id="Phobius"/>
    </source>
</evidence>